<evidence type="ECO:0000313" key="2">
    <source>
        <dbReference type="EMBL" id="SFF81623.1"/>
    </source>
</evidence>
<reference evidence="2 3" key="1">
    <citation type="submission" date="2016-10" db="EMBL/GenBank/DDBJ databases">
        <authorList>
            <person name="de Groot N.N."/>
        </authorList>
    </citation>
    <scope>NUCLEOTIDE SEQUENCE [LARGE SCALE GENOMIC DNA]</scope>
    <source>
        <strain evidence="2 3">NLAE-zl-G419</strain>
    </source>
</reference>
<dbReference type="EMBL" id="QAMZ01000051">
    <property type="protein sequence ID" value="PWL52260.1"/>
    <property type="molecule type" value="Genomic_DNA"/>
</dbReference>
<dbReference type="EMBL" id="FOOE01000011">
    <property type="protein sequence ID" value="SFF81623.1"/>
    <property type="molecule type" value="Genomic_DNA"/>
</dbReference>
<dbReference type="STRING" id="1529.SAMN04487885_11181"/>
<evidence type="ECO:0000313" key="1">
    <source>
        <dbReference type="EMBL" id="PWL52260.1"/>
    </source>
</evidence>
<proteinExistence type="predicted"/>
<evidence type="ECO:0000313" key="4">
    <source>
        <dbReference type="Proteomes" id="UP000246114"/>
    </source>
</evidence>
<dbReference type="RefSeq" id="WP_074845468.1">
    <property type="nucleotide sequence ID" value="NZ_BAAACD010000016.1"/>
</dbReference>
<dbReference type="AlphaFoldDB" id="A0A1I2LR71"/>
<evidence type="ECO:0000313" key="3">
    <source>
        <dbReference type="Proteomes" id="UP000182135"/>
    </source>
</evidence>
<sequence>MKKKSGLFVKINYKNELNSMGQKVELKHQKGTGELNKYLFCAGTYNKEGGTMIFRAKDIEEAKYIVDNNPFVNMARYSYEILSRNSIVLS</sequence>
<dbReference type="OrthoDB" id="162319at2"/>
<protein>
    <recommendedName>
        <fullName evidence="5">YCII-related domain-containing protein</fullName>
    </recommendedName>
</protein>
<reference evidence="1 4" key="2">
    <citation type="submission" date="2018-03" db="EMBL/GenBank/DDBJ databases">
        <title>The uncultured portion of the human microbiome is neutrally assembled.</title>
        <authorList>
            <person name="Jeraldo P."/>
            <person name="Boardman L."/>
            <person name="White B.A."/>
            <person name="Nelson H."/>
            <person name="Goldenfeld N."/>
            <person name="Chia N."/>
        </authorList>
    </citation>
    <scope>NUCLEOTIDE SEQUENCE [LARGE SCALE GENOMIC DNA]</scope>
    <source>
        <strain evidence="1">CIM:MAG 903</strain>
    </source>
</reference>
<organism evidence="2 3">
    <name type="scientific">Clostridium cadaveris</name>
    <dbReference type="NCBI Taxonomy" id="1529"/>
    <lineage>
        <taxon>Bacteria</taxon>
        <taxon>Bacillati</taxon>
        <taxon>Bacillota</taxon>
        <taxon>Clostridia</taxon>
        <taxon>Eubacteriales</taxon>
        <taxon>Clostridiaceae</taxon>
        <taxon>Clostridium</taxon>
    </lineage>
</organism>
<gene>
    <name evidence="1" type="ORF">DBY38_11860</name>
    <name evidence="2" type="ORF">SAMN04487885_11181</name>
</gene>
<dbReference type="Proteomes" id="UP000182135">
    <property type="component" value="Unassembled WGS sequence"/>
</dbReference>
<dbReference type="eggNOG" id="ENOG502ZDVP">
    <property type="taxonomic scope" value="Bacteria"/>
</dbReference>
<name>A0A1I2LR71_9CLOT</name>
<dbReference type="Proteomes" id="UP000246114">
    <property type="component" value="Unassembled WGS sequence"/>
</dbReference>
<accession>A0A1I2LR71</accession>
<keyword evidence="3" id="KW-1185">Reference proteome</keyword>
<evidence type="ECO:0008006" key="5">
    <source>
        <dbReference type="Google" id="ProtNLM"/>
    </source>
</evidence>